<evidence type="ECO:0000256" key="6">
    <source>
        <dbReference type="ARBA" id="ARBA00022692"/>
    </source>
</evidence>
<evidence type="ECO:0000256" key="9">
    <source>
        <dbReference type="ARBA" id="ARBA00022777"/>
    </source>
</evidence>
<name>A0A3S2LXM8_ORYJA</name>
<dbReference type="AlphaFoldDB" id="A0A3S2LXM8"/>
<reference evidence="29 30" key="1">
    <citation type="submission" date="2018-11" db="EMBL/GenBank/DDBJ databases">
        <authorList>
            <person name="Lopez-Roques C."/>
            <person name="Donnadieu C."/>
            <person name="Bouchez O."/>
            <person name="Klopp C."/>
            <person name="Cabau C."/>
            <person name="Zahm M."/>
        </authorList>
    </citation>
    <scope>NUCLEOTIDE SEQUENCE [LARGE SCALE GENOMIC DNA]</scope>
    <source>
        <strain evidence="29">RS831</strain>
        <tissue evidence="29">Whole body</tissue>
    </source>
</reference>
<dbReference type="SMART" id="SM00409">
    <property type="entry name" value="IG"/>
    <property type="match status" value="4"/>
</dbReference>
<dbReference type="InterPro" id="IPR000719">
    <property type="entry name" value="Prot_kinase_dom"/>
</dbReference>
<keyword evidence="21" id="KW-0460">Magnesium</keyword>
<evidence type="ECO:0000256" key="8">
    <source>
        <dbReference type="ARBA" id="ARBA00022741"/>
    </source>
</evidence>
<dbReference type="InterPro" id="IPR020635">
    <property type="entry name" value="Tyr_kinase_cat_dom"/>
</dbReference>
<dbReference type="InterPro" id="IPR013783">
    <property type="entry name" value="Ig-like_fold"/>
</dbReference>
<dbReference type="PANTHER" id="PTHR24416:SF53">
    <property type="entry name" value="PLATELET-DERIVED GROWTH FACTOR RECEPTOR BETA"/>
    <property type="match status" value="1"/>
</dbReference>
<feature type="transmembrane region" description="Helical" evidence="25">
    <location>
        <begin position="496"/>
        <end position="519"/>
    </location>
</feature>
<evidence type="ECO:0000256" key="16">
    <source>
        <dbReference type="ARBA" id="ARBA00023180"/>
    </source>
</evidence>
<keyword evidence="4" id="KW-0597">Phosphoprotein</keyword>
<dbReference type="InterPro" id="IPR011009">
    <property type="entry name" value="Kinase-like_dom_sf"/>
</dbReference>
<proteinExistence type="predicted"/>
<feature type="chain" id="PRO_5018626638" description="receptor protein-tyrosine kinase" evidence="26">
    <location>
        <begin position="33"/>
        <end position="1008"/>
    </location>
</feature>
<keyword evidence="30" id="KW-1185">Reference proteome</keyword>
<feature type="site" description="Important for interaction with phosphotyrosine-binding proteins" evidence="22">
    <location>
        <position position="889"/>
    </location>
</feature>
<dbReference type="Gene3D" id="1.10.510.10">
    <property type="entry name" value="Transferase(Phosphotransferase) domain 1"/>
    <property type="match status" value="1"/>
</dbReference>
<accession>A0A3S2LXM8</accession>
<evidence type="ECO:0000256" key="15">
    <source>
        <dbReference type="ARBA" id="ARBA00023170"/>
    </source>
</evidence>
<sequence length="1008" mass="111633">MLGSVKGPTGSQNMLHFLLGVFLVWPEGGVVTLELLPSASQVLLKPNSNFSVVCSGWSPVSWSLPRHSDTNRVHVETRDSSSTLHLLNITWRDSGQYVCREESADQSRHVNIFIPGEGTDEWFIPLSSGVVMKEEHEEATIPCVVSDPQLNVSLYERPSRTPVQGMMYHPALGFTGNLSDTSYMCLASRGDEERESQVYYVFIVIAPKRMQVELWASSGVLKQGEVLTINCTTNYEMEVEPLMEFLPNQSRTFINITAATAADSGVYVCTVEEPAHGKRVERNISIQVLERGYVYLWPVRGANVSALQHHMLELRVEVDALPTPTITWTRNNLTVPEETASISNSHMTGSRYLSTLTIRQVQVNHTGSYMVTASNDDDLATLIFNLQVTVPPKILSLLSSGSNAMLCVSEGAPPPSISWYTCHSTNRCDNGSRSWRNVTAASETVSLQETGIPQVRSVLSLNTLSSLSAVRCEATNSAGGRARDLRVLSTSLLSQVITLAAVLVLVIVAVVCLIILIILCRKRPCYEFSWRLIKSVSPDGRRVTYLDPADLPYNPAWEISRDHVSLGQVLGSGGFGHVVEATVSNLLPSLSSTRVAVKTLKGGEKVQSLMSELKVLVHLGPHLNVVNMLGACTHGAPVYLITEFCSHGDLASYLLKNKHTFKQGDAPTRRSLTDRDYMDMTTERGDQCVIRPIQEGLLVSTEHQETSSPLLNDSHLLTIHDLISFSFQVCQAMDFLSSRKCVHRDLAARNVLVCDNKLMKICDFSLARDLHKHQDYVQRGNTFIPLRWMSPESIFQNISSFQSDVWSYGVLLWEIFSLGGSPYPDLEKTQEICSALTRGHRMTQPEHAPPHIYELMQQCWEEDPQSRPAFSSLVLSLENMMSDDCRQHYLQLKKVFLEEQNPAAVRFRHAKNQEDSDSHGSSAVEVKLHQLEVKEVEAGSSHSPSTNPAADITTGSSNAALDTERHQLSGFPAIPQQKAGARVEMLSENAVLPPTLSGSSNREDESCM</sequence>
<evidence type="ECO:0000256" key="20">
    <source>
        <dbReference type="PIRSR" id="PIRSR000615-2"/>
    </source>
</evidence>
<evidence type="ECO:0000256" key="14">
    <source>
        <dbReference type="ARBA" id="ARBA00023157"/>
    </source>
</evidence>
<evidence type="ECO:0000256" key="11">
    <source>
        <dbReference type="ARBA" id="ARBA00022989"/>
    </source>
</evidence>
<dbReference type="GO" id="GO:0046872">
    <property type="term" value="F:metal ion binding"/>
    <property type="evidence" value="ECO:0007669"/>
    <property type="project" value="UniProtKB-KW"/>
</dbReference>
<evidence type="ECO:0000313" key="30">
    <source>
        <dbReference type="Proteomes" id="UP000283210"/>
    </source>
</evidence>
<protein>
    <recommendedName>
        <fullName evidence="2">receptor protein-tyrosine kinase</fullName>
        <ecNumber evidence="2">2.7.10.1</ecNumber>
    </recommendedName>
</protein>
<feature type="region of interest" description="Disordered" evidence="24">
    <location>
        <begin position="935"/>
        <end position="1008"/>
    </location>
</feature>
<keyword evidence="9" id="KW-0418">Kinase</keyword>
<dbReference type="GO" id="GO:0043235">
    <property type="term" value="C:receptor complex"/>
    <property type="evidence" value="ECO:0007669"/>
    <property type="project" value="TreeGrafter"/>
</dbReference>
<dbReference type="InterPro" id="IPR007110">
    <property type="entry name" value="Ig-like_dom"/>
</dbReference>
<dbReference type="GO" id="GO:0001525">
    <property type="term" value="P:angiogenesis"/>
    <property type="evidence" value="ECO:0007669"/>
    <property type="project" value="TreeGrafter"/>
</dbReference>
<dbReference type="PANTHER" id="PTHR24416">
    <property type="entry name" value="TYROSINE-PROTEIN KINASE RECEPTOR"/>
    <property type="match status" value="1"/>
</dbReference>
<keyword evidence="7" id="KW-0677">Repeat</keyword>
<dbReference type="PROSITE" id="PS50011">
    <property type="entry name" value="PROTEIN_KINASE_DOM"/>
    <property type="match status" value="1"/>
</dbReference>
<dbReference type="InterPro" id="IPR001245">
    <property type="entry name" value="Ser-Thr/Tyr_kinase_cat_dom"/>
</dbReference>
<evidence type="ECO:0000259" key="27">
    <source>
        <dbReference type="PROSITE" id="PS50011"/>
    </source>
</evidence>
<dbReference type="InterPro" id="IPR008266">
    <property type="entry name" value="Tyr_kinase_AS"/>
</dbReference>
<organism evidence="29 30">
    <name type="scientific">Oryzias javanicus</name>
    <name type="common">Javanese ricefish</name>
    <name type="synonym">Aplocheilus javanicus</name>
    <dbReference type="NCBI Taxonomy" id="123683"/>
    <lineage>
        <taxon>Eukaryota</taxon>
        <taxon>Metazoa</taxon>
        <taxon>Chordata</taxon>
        <taxon>Craniata</taxon>
        <taxon>Vertebrata</taxon>
        <taxon>Euteleostomi</taxon>
        <taxon>Actinopterygii</taxon>
        <taxon>Neopterygii</taxon>
        <taxon>Teleostei</taxon>
        <taxon>Neoteleostei</taxon>
        <taxon>Acanthomorphata</taxon>
        <taxon>Ovalentaria</taxon>
        <taxon>Atherinomorphae</taxon>
        <taxon>Beloniformes</taxon>
        <taxon>Adrianichthyidae</taxon>
        <taxon>Oryziinae</taxon>
        <taxon>Oryzias</taxon>
    </lineage>
</organism>
<comment type="subcellular location">
    <subcellularLocation>
        <location evidence="1">Cell membrane</location>
        <topology evidence="1">Single-pass type I membrane protein</topology>
    </subcellularLocation>
</comment>
<dbReference type="InterPro" id="IPR017441">
    <property type="entry name" value="Protein_kinase_ATP_BS"/>
</dbReference>
<dbReference type="EMBL" id="CM012450">
    <property type="protein sequence ID" value="RVE63429.1"/>
    <property type="molecule type" value="Genomic_DNA"/>
</dbReference>
<dbReference type="Pfam" id="PF07714">
    <property type="entry name" value="PK_Tyr_Ser-Thr"/>
    <property type="match status" value="1"/>
</dbReference>
<evidence type="ECO:0000256" key="7">
    <source>
        <dbReference type="ARBA" id="ARBA00022737"/>
    </source>
</evidence>
<feature type="compositionally biased region" description="Polar residues" evidence="24">
    <location>
        <begin position="940"/>
        <end position="960"/>
    </location>
</feature>
<dbReference type="SMART" id="SM00219">
    <property type="entry name" value="TyrKc"/>
    <property type="match status" value="1"/>
</dbReference>
<evidence type="ECO:0000259" key="28">
    <source>
        <dbReference type="PROSITE" id="PS50835"/>
    </source>
</evidence>
<dbReference type="GO" id="GO:0005524">
    <property type="term" value="F:ATP binding"/>
    <property type="evidence" value="ECO:0007669"/>
    <property type="project" value="UniProtKB-UniRule"/>
</dbReference>
<evidence type="ECO:0000256" key="21">
    <source>
        <dbReference type="PIRSR" id="PIRSR000615-3"/>
    </source>
</evidence>
<keyword evidence="10 20" id="KW-0067">ATP-binding</keyword>
<dbReference type="SUPFAM" id="SSF48726">
    <property type="entry name" value="Immunoglobulin"/>
    <property type="match status" value="4"/>
</dbReference>
<evidence type="ECO:0000256" key="10">
    <source>
        <dbReference type="ARBA" id="ARBA00022840"/>
    </source>
</evidence>
<dbReference type="GO" id="GO:0060326">
    <property type="term" value="P:cell chemotaxis"/>
    <property type="evidence" value="ECO:0007669"/>
    <property type="project" value="TreeGrafter"/>
</dbReference>
<feature type="binding site" evidence="20">
    <location>
        <position position="749"/>
    </location>
    <ligand>
        <name>ATP</name>
        <dbReference type="ChEBI" id="CHEBI:30616"/>
    </ligand>
</feature>
<dbReference type="Proteomes" id="UP000283210">
    <property type="component" value="Chromosome 14"/>
</dbReference>
<evidence type="ECO:0000256" key="2">
    <source>
        <dbReference type="ARBA" id="ARBA00011902"/>
    </source>
</evidence>
<dbReference type="Pfam" id="PF13927">
    <property type="entry name" value="Ig_3"/>
    <property type="match status" value="1"/>
</dbReference>
<keyword evidence="8 20" id="KW-0547">Nucleotide-binding</keyword>
<keyword evidence="17" id="KW-0393">Immunoglobulin domain</keyword>
<dbReference type="Gene3D" id="2.60.40.10">
    <property type="entry name" value="Immunoglobulins"/>
    <property type="match status" value="4"/>
</dbReference>
<keyword evidence="13" id="KW-0829">Tyrosine-protein kinase</keyword>
<evidence type="ECO:0000256" key="25">
    <source>
        <dbReference type="SAM" id="Phobius"/>
    </source>
</evidence>
<dbReference type="Pfam" id="PF25305">
    <property type="entry name" value="Ig_PDGFR_d4"/>
    <property type="match status" value="1"/>
</dbReference>
<feature type="signal peptide" evidence="26">
    <location>
        <begin position="1"/>
        <end position="32"/>
    </location>
</feature>
<dbReference type="GO" id="GO:0005019">
    <property type="term" value="F:platelet-derived growth factor beta-receptor activity"/>
    <property type="evidence" value="ECO:0007669"/>
    <property type="project" value="TreeGrafter"/>
</dbReference>
<reference evidence="29 30" key="2">
    <citation type="submission" date="2019-01" db="EMBL/GenBank/DDBJ databases">
        <title>A chromosome length genome reference of the Java medaka (oryzias javanicus).</title>
        <authorList>
            <person name="Herpin A."/>
            <person name="Takehana Y."/>
            <person name="Naruse K."/>
            <person name="Ansai S."/>
            <person name="Kawaguchi M."/>
        </authorList>
    </citation>
    <scope>NUCLEOTIDE SEQUENCE [LARGE SCALE GENOMIC DNA]</scope>
    <source>
        <strain evidence="29">RS831</strain>
        <tissue evidence="29">Whole body</tissue>
    </source>
</reference>
<dbReference type="InterPro" id="IPR036179">
    <property type="entry name" value="Ig-like_dom_sf"/>
</dbReference>
<dbReference type="EC" id="2.7.10.1" evidence="2"/>
<gene>
    <name evidence="29" type="ORF">OJAV_G00136180</name>
</gene>
<evidence type="ECO:0000256" key="5">
    <source>
        <dbReference type="ARBA" id="ARBA00022679"/>
    </source>
</evidence>
<keyword evidence="12 25" id="KW-0472">Membrane</keyword>
<keyword evidence="16" id="KW-0325">Glycoprotein</keyword>
<evidence type="ECO:0000256" key="13">
    <source>
        <dbReference type="ARBA" id="ARBA00023137"/>
    </source>
</evidence>
<feature type="binding site" evidence="20 23">
    <location>
        <position position="598"/>
    </location>
    <ligand>
        <name>ATP</name>
        <dbReference type="ChEBI" id="CHEBI:30616"/>
    </ligand>
</feature>
<evidence type="ECO:0000256" key="18">
    <source>
        <dbReference type="ARBA" id="ARBA00051243"/>
    </source>
</evidence>
<dbReference type="OrthoDB" id="9936425at2759"/>
<dbReference type="InterPro" id="IPR003599">
    <property type="entry name" value="Ig_sub"/>
</dbReference>
<keyword evidence="14" id="KW-1015">Disulfide bond</keyword>
<feature type="domain" description="Ig-like" evidence="28">
    <location>
        <begin position="301"/>
        <end position="389"/>
    </location>
</feature>
<evidence type="ECO:0000256" key="22">
    <source>
        <dbReference type="PIRSR" id="PIRSR000615-4"/>
    </source>
</evidence>
<evidence type="ECO:0000313" key="29">
    <source>
        <dbReference type="EMBL" id="RVE63429.1"/>
    </source>
</evidence>
<feature type="binding site" evidence="20">
    <location>
        <begin position="571"/>
        <end position="578"/>
    </location>
    <ligand>
        <name>ATP</name>
        <dbReference type="ChEBI" id="CHEBI:30616"/>
    </ligand>
</feature>
<evidence type="ECO:0000256" key="3">
    <source>
        <dbReference type="ARBA" id="ARBA00022475"/>
    </source>
</evidence>
<dbReference type="GO" id="GO:0048407">
    <property type="term" value="F:platelet-derived growth factor binding"/>
    <property type="evidence" value="ECO:0007669"/>
    <property type="project" value="TreeGrafter"/>
</dbReference>
<dbReference type="Gene3D" id="3.30.200.20">
    <property type="entry name" value="Phosphorylase Kinase, domain 1"/>
    <property type="match status" value="1"/>
</dbReference>
<dbReference type="GO" id="GO:0005886">
    <property type="term" value="C:plasma membrane"/>
    <property type="evidence" value="ECO:0007669"/>
    <property type="project" value="UniProtKB-SubCell"/>
</dbReference>
<keyword evidence="21" id="KW-0479">Metal-binding</keyword>
<keyword evidence="6 25" id="KW-0812">Transmembrane</keyword>
<evidence type="ECO:0000256" key="24">
    <source>
        <dbReference type="SAM" id="MobiDB-lite"/>
    </source>
</evidence>
<comment type="catalytic activity">
    <reaction evidence="18">
        <text>L-tyrosyl-[protein] + ATP = O-phospho-L-tyrosyl-[protein] + ADP + H(+)</text>
        <dbReference type="Rhea" id="RHEA:10596"/>
        <dbReference type="Rhea" id="RHEA-COMP:10136"/>
        <dbReference type="Rhea" id="RHEA-COMP:20101"/>
        <dbReference type="ChEBI" id="CHEBI:15378"/>
        <dbReference type="ChEBI" id="CHEBI:30616"/>
        <dbReference type="ChEBI" id="CHEBI:46858"/>
        <dbReference type="ChEBI" id="CHEBI:61978"/>
        <dbReference type="ChEBI" id="CHEBI:456216"/>
        <dbReference type="EC" id="2.7.10.1"/>
    </reaction>
</comment>
<evidence type="ECO:0000256" key="4">
    <source>
        <dbReference type="ARBA" id="ARBA00022553"/>
    </source>
</evidence>
<evidence type="ECO:0000256" key="23">
    <source>
        <dbReference type="PROSITE-ProRule" id="PRU10141"/>
    </source>
</evidence>
<dbReference type="InterPro" id="IPR003598">
    <property type="entry name" value="Ig_sub2"/>
</dbReference>
<feature type="domain" description="Ig-like" evidence="28">
    <location>
        <begin position="207"/>
        <end position="285"/>
    </location>
</feature>
<evidence type="ECO:0000256" key="19">
    <source>
        <dbReference type="PIRSR" id="PIRSR000615-1"/>
    </source>
</evidence>
<evidence type="ECO:0000256" key="17">
    <source>
        <dbReference type="ARBA" id="ARBA00023319"/>
    </source>
</evidence>
<dbReference type="PIRSF" id="PIRSF000615">
    <property type="entry name" value="TyrPK_CSF1-R"/>
    <property type="match status" value="1"/>
</dbReference>
<keyword evidence="11 25" id="KW-1133">Transmembrane helix</keyword>
<feature type="binding site" evidence="20">
    <location>
        <begin position="643"/>
        <end position="649"/>
    </location>
    <ligand>
        <name>ATP</name>
        <dbReference type="ChEBI" id="CHEBI:30616"/>
    </ligand>
</feature>
<feature type="binding site" evidence="21">
    <location>
        <position position="750"/>
    </location>
    <ligand>
        <name>Mg(2+)</name>
        <dbReference type="ChEBI" id="CHEBI:18420"/>
    </ligand>
</feature>
<evidence type="ECO:0000256" key="26">
    <source>
        <dbReference type="SAM" id="SignalP"/>
    </source>
</evidence>
<feature type="binding site" evidence="21">
    <location>
        <position position="763"/>
    </location>
    <ligand>
        <name>Mg(2+)</name>
        <dbReference type="ChEBI" id="CHEBI:18420"/>
    </ligand>
</feature>
<dbReference type="SUPFAM" id="SSF56112">
    <property type="entry name" value="Protein kinase-like (PK-like)"/>
    <property type="match status" value="1"/>
</dbReference>
<dbReference type="FunFam" id="1.10.510.10:FF:000554">
    <property type="entry name" value="Predicted protein"/>
    <property type="match status" value="1"/>
</dbReference>
<keyword evidence="15" id="KW-0675">Receptor</keyword>
<feature type="domain" description="Ig-like" evidence="28">
    <location>
        <begin position="391"/>
        <end position="489"/>
    </location>
</feature>
<dbReference type="PROSITE" id="PS00109">
    <property type="entry name" value="PROTEIN_KINASE_TYR"/>
    <property type="match status" value="1"/>
</dbReference>
<dbReference type="GO" id="GO:0014911">
    <property type="term" value="P:positive regulation of smooth muscle cell migration"/>
    <property type="evidence" value="ECO:0007669"/>
    <property type="project" value="TreeGrafter"/>
</dbReference>
<evidence type="ECO:0000256" key="1">
    <source>
        <dbReference type="ARBA" id="ARBA00004251"/>
    </source>
</evidence>
<dbReference type="PROSITE" id="PS50835">
    <property type="entry name" value="IG_LIKE"/>
    <property type="match status" value="3"/>
</dbReference>
<dbReference type="SMART" id="SM00408">
    <property type="entry name" value="IGc2"/>
    <property type="match status" value="3"/>
</dbReference>
<keyword evidence="5" id="KW-0808">Transferase</keyword>
<dbReference type="InterPro" id="IPR050122">
    <property type="entry name" value="RTK"/>
</dbReference>
<feature type="domain" description="Protein kinase" evidence="27">
    <location>
        <begin position="564"/>
        <end position="890"/>
    </location>
</feature>
<feature type="active site" description="Proton acceptor" evidence="19">
    <location>
        <position position="745"/>
    </location>
</feature>
<dbReference type="PROSITE" id="PS00107">
    <property type="entry name" value="PROTEIN_KINASE_ATP"/>
    <property type="match status" value="1"/>
</dbReference>
<keyword evidence="3" id="KW-1003">Cell membrane</keyword>
<keyword evidence="26" id="KW-0732">Signal</keyword>
<evidence type="ECO:0000256" key="12">
    <source>
        <dbReference type="ARBA" id="ARBA00023136"/>
    </source>
</evidence>